<evidence type="ECO:0000313" key="2">
    <source>
        <dbReference type="Proteomes" id="UP000009168"/>
    </source>
</evidence>
<dbReference type="RefSeq" id="XP_012653302.1">
    <property type="nucleotide sequence ID" value="XM_012797848.1"/>
</dbReference>
<dbReference type="EMBL" id="GG662685">
    <property type="protein sequence ID" value="EWS74162.1"/>
    <property type="molecule type" value="Genomic_DNA"/>
</dbReference>
<organism evidence="1 2">
    <name type="scientific">Tetrahymena thermophila (strain SB210)</name>
    <dbReference type="NCBI Taxonomy" id="312017"/>
    <lineage>
        <taxon>Eukaryota</taxon>
        <taxon>Sar</taxon>
        <taxon>Alveolata</taxon>
        <taxon>Ciliophora</taxon>
        <taxon>Intramacronucleata</taxon>
        <taxon>Oligohymenophorea</taxon>
        <taxon>Hymenostomatida</taxon>
        <taxon>Tetrahymenina</taxon>
        <taxon>Tetrahymenidae</taxon>
        <taxon>Tetrahymena</taxon>
    </lineage>
</organism>
<proteinExistence type="predicted"/>
<dbReference type="SUPFAM" id="SSF52047">
    <property type="entry name" value="RNI-like"/>
    <property type="match status" value="1"/>
</dbReference>
<reference evidence="2" key="1">
    <citation type="journal article" date="2006" name="PLoS Biol.">
        <title>Macronuclear genome sequence of the ciliate Tetrahymena thermophila, a model eukaryote.</title>
        <authorList>
            <person name="Eisen J.A."/>
            <person name="Coyne R.S."/>
            <person name="Wu M."/>
            <person name="Wu D."/>
            <person name="Thiagarajan M."/>
            <person name="Wortman J.R."/>
            <person name="Badger J.H."/>
            <person name="Ren Q."/>
            <person name="Amedeo P."/>
            <person name="Jones K.M."/>
            <person name="Tallon L.J."/>
            <person name="Delcher A.L."/>
            <person name="Salzberg S.L."/>
            <person name="Silva J.C."/>
            <person name="Haas B.J."/>
            <person name="Majoros W.H."/>
            <person name="Farzad M."/>
            <person name="Carlton J.M."/>
            <person name="Smith R.K. Jr."/>
            <person name="Garg J."/>
            <person name="Pearlman R.E."/>
            <person name="Karrer K.M."/>
            <person name="Sun L."/>
            <person name="Manning G."/>
            <person name="Elde N.C."/>
            <person name="Turkewitz A.P."/>
            <person name="Asai D.J."/>
            <person name="Wilkes D.E."/>
            <person name="Wang Y."/>
            <person name="Cai H."/>
            <person name="Collins K."/>
            <person name="Stewart B.A."/>
            <person name="Lee S.R."/>
            <person name="Wilamowska K."/>
            <person name="Weinberg Z."/>
            <person name="Ruzzo W.L."/>
            <person name="Wloga D."/>
            <person name="Gaertig J."/>
            <person name="Frankel J."/>
            <person name="Tsao C.-C."/>
            <person name="Gorovsky M.A."/>
            <person name="Keeling P.J."/>
            <person name="Waller R.F."/>
            <person name="Patron N.J."/>
            <person name="Cherry J.M."/>
            <person name="Stover N.A."/>
            <person name="Krieger C.J."/>
            <person name="del Toro C."/>
            <person name="Ryder H.F."/>
            <person name="Williamson S.C."/>
            <person name="Barbeau R.A."/>
            <person name="Hamilton E.P."/>
            <person name="Orias E."/>
        </authorList>
    </citation>
    <scope>NUCLEOTIDE SEQUENCE [LARGE SCALE GENOMIC DNA]</scope>
    <source>
        <strain evidence="2">SB210</strain>
    </source>
</reference>
<name>W7XA05_TETTS</name>
<sequence length="289" mass="33243">MSTQQTAQLPQQLIQMLKQMWVKESADKKSWDVKLASKDFKLTNAFNQALDRVCKDGYSNVEKISLSLVGVQQSQYEQIGGIFYSFNHMSEFNIDVGNFTHLNQNIFLLPNLKKLNLTLGTAESGESILIGLSLALQQMKLLESLTLQIGESGLVGQFCENLGQTLLSLKNLYHFSLTILSFNRFYEQYFEILSRYLQQHNQIQSTSLHLKYCNQYSHELNETKNKIILNLNSSDTILNAKIEFEYGPNLIFSQVNLRKSEVYKIIVFQTKIASQLFNNQAMILTDLYY</sequence>
<dbReference type="KEGG" id="tet:TTHERM_000759049"/>
<evidence type="ECO:0000313" key="1">
    <source>
        <dbReference type="EMBL" id="EWS74162.1"/>
    </source>
</evidence>
<dbReference type="InParanoid" id="W7XA05"/>
<dbReference type="GeneID" id="24440546"/>
<gene>
    <name evidence="1" type="ORF">TTHERM_000759049</name>
</gene>
<protein>
    <submittedName>
        <fullName evidence="1">Cation channel family protein</fullName>
    </submittedName>
</protein>
<accession>W7XA05</accession>
<keyword evidence="2" id="KW-1185">Reference proteome</keyword>
<dbReference type="Proteomes" id="UP000009168">
    <property type="component" value="Unassembled WGS sequence"/>
</dbReference>
<dbReference type="AlphaFoldDB" id="W7XA05"/>